<dbReference type="STRING" id="743718.Isova_0884"/>
<reference evidence="1 2" key="1">
    <citation type="submission" date="2011-05" db="EMBL/GenBank/DDBJ databases">
        <title>Complete sequence of Isoptericola variabilis 225.</title>
        <authorList>
            <consortium name="US DOE Joint Genome Institute"/>
            <person name="Lucas S."/>
            <person name="Han J."/>
            <person name="Lapidus A."/>
            <person name="Cheng J.-F."/>
            <person name="Goodwin L."/>
            <person name="Pitluck S."/>
            <person name="Peters L."/>
            <person name="Mikhailova N."/>
            <person name="Zeytun A."/>
            <person name="Han C."/>
            <person name="Tapia R."/>
            <person name="Land M."/>
            <person name="Hauser L."/>
            <person name="Kyrpides N."/>
            <person name="Ivanova N."/>
            <person name="Pagani I."/>
            <person name="Siebers A."/>
            <person name="Allgaier M."/>
            <person name="Thelen M."/>
            <person name="Hugenholtz P."/>
            <person name="Gladden J."/>
            <person name="Woyke T."/>
        </authorList>
    </citation>
    <scope>NUCLEOTIDE SEQUENCE [LARGE SCALE GENOMIC DNA]</scope>
    <source>
        <strain evidence="2">225</strain>
    </source>
</reference>
<evidence type="ECO:0000313" key="2">
    <source>
        <dbReference type="Proteomes" id="UP000009236"/>
    </source>
</evidence>
<organism evidence="2">
    <name type="scientific">Isoptericola variabilis (strain 225)</name>
    <dbReference type="NCBI Taxonomy" id="743718"/>
    <lineage>
        <taxon>Bacteria</taxon>
        <taxon>Bacillati</taxon>
        <taxon>Actinomycetota</taxon>
        <taxon>Actinomycetes</taxon>
        <taxon>Micrococcales</taxon>
        <taxon>Promicromonosporaceae</taxon>
        <taxon>Isoptericola</taxon>
    </lineage>
</organism>
<protein>
    <submittedName>
        <fullName evidence="1">Uncharacterized protein</fullName>
    </submittedName>
</protein>
<dbReference type="Proteomes" id="UP000009236">
    <property type="component" value="Chromosome"/>
</dbReference>
<dbReference type="EMBL" id="CP002810">
    <property type="protein sequence ID" value="AEG43668.1"/>
    <property type="molecule type" value="Genomic_DNA"/>
</dbReference>
<name>F6FPF5_ISOV2</name>
<dbReference type="AlphaFoldDB" id="F6FPF5"/>
<gene>
    <name evidence="1" type="ordered locus">Isova_0884</name>
</gene>
<dbReference type="HOGENOM" id="CLU_1813196_0_0_11"/>
<evidence type="ECO:0000313" key="1">
    <source>
        <dbReference type="EMBL" id="AEG43668.1"/>
    </source>
</evidence>
<dbReference type="eggNOG" id="ENOG5032JCD">
    <property type="taxonomic scope" value="Bacteria"/>
</dbReference>
<sequence>MTTHTASFRPGDPVTSDDDVLHLARMLAGDALPRERVLLLTWLDADDRLLGIAVPIQGVPVTPDDDVAPGLGLLLRSVGEETAPGGALVAVLERPGTDDITASDRAWNALVRGQASAAGVRVRGVFVAAGGTVRPLALDDAT</sequence>
<accession>F6FPF5</accession>
<dbReference type="KEGG" id="iva:Isova_0884"/>
<keyword evidence="2" id="KW-1185">Reference proteome</keyword>
<proteinExistence type="predicted"/>
<dbReference type="RefSeq" id="WP_013838060.1">
    <property type="nucleotide sequence ID" value="NC_015588.1"/>
</dbReference>